<evidence type="ECO:0000256" key="8">
    <source>
        <dbReference type="ARBA" id="ARBA00023180"/>
    </source>
</evidence>
<feature type="transmembrane region" description="Helical" evidence="11">
    <location>
        <begin position="78"/>
        <end position="101"/>
    </location>
</feature>
<keyword evidence="7" id="KW-0675">Receptor</keyword>
<keyword evidence="8" id="KW-0325">Glycoprotein</keyword>
<feature type="disulfide bond" evidence="9">
    <location>
        <begin position="644"/>
        <end position="659"/>
    </location>
</feature>
<feature type="disulfide bond" evidence="9">
    <location>
        <begin position="684"/>
        <end position="699"/>
    </location>
</feature>
<keyword evidence="5 11" id="KW-0472">Membrane</keyword>
<dbReference type="InterPro" id="IPR036055">
    <property type="entry name" value="LDL_receptor-like_sf"/>
</dbReference>
<evidence type="ECO:0000256" key="7">
    <source>
        <dbReference type="ARBA" id="ARBA00023170"/>
    </source>
</evidence>
<name>A0A077Z2D1_TRITR</name>
<dbReference type="STRING" id="36087.A0A077Z2D1"/>
<dbReference type="AlphaFoldDB" id="A0A077Z2D1"/>
<feature type="disulfide bond" evidence="9">
    <location>
        <begin position="442"/>
        <end position="457"/>
    </location>
</feature>
<evidence type="ECO:0000256" key="11">
    <source>
        <dbReference type="SAM" id="Phobius"/>
    </source>
</evidence>
<evidence type="ECO:0000256" key="9">
    <source>
        <dbReference type="PROSITE-ProRule" id="PRU00124"/>
    </source>
</evidence>
<dbReference type="SMART" id="SM00192">
    <property type="entry name" value="LDLa"/>
    <property type="match status" value="8"/>
</dbReference>
<dbReference type="Pfam" id="PF00057">
    <property type="entry name" value="Ldl_recept_a"/>
    <property type="match status" value="5"/>
</dbReference>
<dbReference type="PROSITE" id="PS50068">
    <property type="entry name" value="LDLRA_2"/>
    <property type="match status" value="8"/>
</dbReference>
<comment type="caution">
    <text evidence="9">Lacks conserved residue(s) required for the propagation of feature annotation.</text>
</comment>
<keyword evidence="4 11" id="KW-1133">Transmembrane helix</keyword>
<dbReference type="OrthoDB" id="10062665at2759"/>
<dbReference type="GO" id="GO:0005886">
    <property type="term" value="C:plasma membrane"/>
    <property type="evidence" value="ECO:0007669"/>
    <property type="project" value="TreeGrafter"/>
</dbReference>
<dbReference type="InterPro" id="IPR023415">
    <property type="entry name" value="LDLR_class-A_CS"/>
</dbReference>
<evidence type="ECO:0000256" key="6">
    <source>
        <dbReference type="ARBA" id="ARBA00023157"/>
    </source>
</evidence>
<dbReference type="PROSITE" id="PS01209">
    <property type="entry name" value="LDLRA_1"/>
    <property type="match status" value="2"/>
</dbReference>
<dbReference type="GO" id="GO:0043235">
    <property type="term" value="C:receptor complex"/>
    <property type="evidence" value="ECO:0007669"/>
    <property type="project" value="TreeGrafter"/>
</dbReference>
<dbReference type="Proteomes" id="UP000030665">
    <property type="component" value="Unassembled WGS sequence"/>
</dbReference>
<sequence>MSGLPAANESFGRRASYTPSDKASSNELGMSTKKVTPIGLSKVGPARTNYDHNSNLPSNSFQMSNATSNESPRKKRSLITICLILGIILLLIAIVLPIVLLGHEYKSEYSNETIPLKGSLISQLRHFDDRTAMNASFLQFLKDRCEFSKSALNNQTTSSNHSAIVDNLITQFDCNSETLPKDYMTVKMAELMKNASGPTGLCTNFKCDSVKVENLRLDEQFMNFDFQIEMMPDEMGDILLDDISPSEIILTMRQNLQQAFKETFDPFTLEKVVIVLELRQFCGLHNVHCSDAIISTWIPDREGKITKPEQTTTSTVGDNQTESMLSVDNLRGHLPPMVNCTNHGFTCSDKKKVISIAQLCDGLSQCDDGSDEANCTYCQTSFSCKKSDGKLKCLRGSDICNGNHDCEDKSDESPSLYCKANCTDDEYKCQGANVCIPKKWICDGDNHCPNGDDESECKSPDSCQNNARWCSTNSNCTAQWYICDGITHCPNASEELNCTCEKCSAGHLALCRQSGMCISKNRVCDGIIDCPDQEDELNCPGWCEMETKPERIECHGGVMYPKDAVCTGKVHSCRESCPGCDPNEAFRCNRTGACIERNKICDGHDDCLDGSDEDPQLCSCNETIAFACNATAGQTRCIPKEYRCDGYHDCLGSMDETDCDSCFNNPHAFYCNMTRTCFPRTARCNGEVDCPDYSDEDNCTCTGERQIDHPKPRTRIAFVECKNQLEPTFMCRERKRCLLRRHTCNQKSPFHCPGAAPEDEMFCPPLWDPLRGLNEA</sequence>
<dbReference type="GO" id="GO:0005041">
    <property type="term" value="F:low-density lipoprotein particle receptor activity"/>
    <property type="evidence" value="ECO:0007669"/>
    <property type="project" value="TreeGrafter"/>
</dbReference>
<dbReference type="SUPFAM" id="SSF57424">
    <property type="entry name" value="LDL receptor-like module"/>
    <property type="match status" value="7"/>
</dbReference>
<dbReference type="Gene3D" id="4.10.400.10">
    <property type="entry name" value="Low-density Lipoprotein Receptor"/>
    <property type="match status" value="6"/>
</dbReference>
<gene>
    <name evidence="12" type="ORF">TTRE_0000109701</name>
</gene>
<dbReference type="EMBL" id="HG805832">
    <property type="protein sequence ID" value="CDW52835.1"/>
    <property type="molecule type" value="Genomic_DNA"/>
</dbReference>
<feature type="disulfide bond" evidence="9">
    <location>
        <begin position="524"/>
        <end position="539"/>
    </location>
</feature>
<keyword evidence="2 11" id="KW-0812">Transmembrane</keyword>
<evidence type="ECO:0000256" key="4">
    <source>
        <dbReference type="ARBA" id="ARBA00022989"/>
    </source>
</evidence>
<evidence type="ECO:0000256" key="2">
    <source>
        <dbReference type="ARBA" id="ARBA00022692"/>
    </source>
</evidence>
<dbReference type="InterPro" id="IPR051221">
    <property type="entry name" value="LDLR-related"/>
</dbReference>
<evidence type="ECO:0000313" key="12">
    <source>
        <dbReference type="EMBL" id="CDW52835.1"/>
    </source>
</evidence>
<evidence type="ECO:0000256" key="3">
    <source>
        <dbReference type="ARBA" id="ARBA00022737"/>
    </source>
</evidence>
<organism evidence="12 13">
    <name type="scientific">Trichuris trichiura</name>
    <name type="common">Whipworm</name>
    <name type="synonym">Trichocephalus trichiurus</name>
    <dbReference type="NCBI Taxonomy" id="36087"/>
    <lineage>
        <taxon>Eukaryota</taxon>
        <taxon>Metazoa</taxon>
        <taxon>Ecdysozoa</taxon>
        <taxon>Nematoda</taxon>
        <taxon>Enoplea</taxon>
        <taxon>Dorylaimia</taxon>
        <taxon>Trichinellida</taxon>
        <taxon>Trichuridae</taxon>
        <taxon>Trichuris</taxon>
    </lineage>
</organism>
<dbReference type="PANTHER" id="PTHR22722:SF5">
    <property type="entry name" value="LOW-DENSITY LIPOPROTEIN RECEPTOR-RELATED PROTEIN 1B"/>
    <property type="match status" value="1"/>
</dbReference>
<keyword evidence="3" id="KW-0677">Repeat</keyword>
<feature type="compositionally biased region" description="Polar residues" evidence="10">
    <location>
        <begin position="51"/>
        <end position="69"/>
    </location>
</feature>
<feature type="disulfide bond" evidence="9">
    <location>
        <begin position="483"/>
        <end position="498"/>
    </location>
</feature>
<feature type="region of interest" description="Disordered" evidence="10">
    <location>
        <begin position="1"/>
        <end position="69"/>
    </location>
</feature>
<comment type="subcellular location">
    <subcellularLocation>
        <location evidence="1">Membrane</location>
        <topology evidence="1">Single-pass membrane protein</topology>
    </subcellularLocation>
</comment>
<feature type="disulfide bond" evidence="9">
    <location>
        <begin position="360"/>
        <end position="375"/>
    </location>
</feature>
<dbReference type="InterPro" id="IPR002172">
    <property type="entry name" value="LDrepeatLR_classA_rpt"/>
</dbReference>
<evidence type="ECO:0000256" key="1">
    <source>
        <dbReference type="ARBA" id="ARBA00004167"/>
    </source>
</evidence>
<reference evidence="12" key="1">
    <citation type="submission" date="2014-01" db="EMBL/GenBank/DDBJ databases">
        <authorList>
            <person name="Aslett M."/>
        </authorList>
    </citation>
    <scope>NUCLEOTIDE SEQUENCE</scope>
</reference>
<accession>A0A077Z2D1</accession>
<proteinExistence type="predicted"/>
<feature type="compositionally biased region" description="Polar residues" evidence="10">
    <location>
        <begin position="17"/>
        <end position="29"/>
    </location>
</feature>
<evidence type="ECO:0000256" key="10">
    <source>
        <dbReference type="SAM" id="MobiDB-lite"/>
    </source>
</evidence>
<dbReference type="PRINTS" id="PR00261">
    <property type="entry name" value="LDLRECEPTOR"/>
</dbReference>
<evidence type="ECO:0000256" key="5">
    <source>
        <dbReference type="ARBA" id="ARBA00023136"/>
    </source>
</evidence>
<keyword evidence="13" id="KW-1185">Reference proteome</keyword>
<dbReference type="CDD" id="cd00112">
    <property type="entry name" value="LDLa"/>
    <property type="match status" value="6"/>
</dbReference>
<protein>
    <submittedName>
        <fullName evidence="12">Ldl recept a domain containing protein</fullName>
    </submittedName>
</protein>
<reference evidence="12" key="2">
    <citation type="submission" date="2014-03" db="EMBL/GenBank/DDBJ databases">
        <title>The whipworm genome and dual-species transcriptomics of an intimate host-pathogen interaction.</title>
        <authorList>
            <person name="Foth B.J."/>
            <person name="Tsai I.J."/>
            <person name="Reid A.J."/>
            <person name="Bancroft A.J."/>
            <person name="Nichol S."/>
            <person name="Tracey A."/>
            <person name="Holroyd N."/>
            <person name="Cotton J.A."/>
            <person name="Stanley E.J."/>
            <person name="Zarowiecki M."/>
            <person name="Liu J.Z."/>
            <person name="Huckvale T."/>
            <person name="Cooper P.J."/>
            <person name="Grencis R.K."/>
            <person name="Berriman M."/>
        </authorList>
    </citation>
    <scope>NUCLEOTIDE SEQUENCE [LARGE SCALE GENOMIC DNA]</scope>
</reference>
<evidence type="ECO:0000313" key="13">
    <source>
        <dbReference type="Proteomes" id="UP000030665"/>
    </source>
</evidence>
<keyword evidence="6 9" id="KW-1015">Disulfide bond</keyword>
<dbReference type="PANTHER" id="PTHR22722">
    <property type="entry name" value="LOW-DENSITY LIPOPROTEIN RECEPTOR-RELATED PROTEIN 2-RELATED"/>
    <property type="match status" value="1"/>
</dbReference>